<dbReference type="OrthoDB" id="5337308at2759"/>
<dbReference type="Proteomes" id="UP000800040">
    <property type="component" value="Unassembled WGS sequence"/>
</dbReference>
<dbReference type="AlphaFoldDB" id="A0A6A5K5B8"/>
<name>A0A6A5K5B8_9PLEO</name>
<sequence>MRITPVLVAAAFVAGSHGRALHGPFDATDNSEPTRVQKAALVYDPQNVASNADWATYTEKGARLGCRLDADDEAAGRLWMDTRNPPSARSEWSNVKLMHELGLWYWHQADFDQDYHCNFADDDSNDHTNKIGSALQALGLSSKPKTQGGDNVCFNIEHFDDDAQDDDGDQLEPEDQYYEVNGREYQATGAHVRFGVNQPGGMIIGMDFQSPRAQAVDRWQEEPTEDELPRLKRVSDIMTAFWLRGHGNPKNLRYYLAFNVQNDETVPLIARVLKNRGHDKMVPYWPGVTVGTWEKEGEALLGSPIGSTLAFLLAQHKAELGHKHVTDITIFKDNYPPNTIPSVQLLYRIQDVPKPEQNANNALQARSKVMHTGPKHIIRIHKLDADTY</sequence>
<dbReference type="EMBL" id="ML975329">
    <property type="protein sequence ID" value="KAF1832885.1"/>
    <property type="molecule type" value="Genomic_DNA"/>
</dbReference>
<evidence type="ECO:0000313" key="2">
    <source>
        <dbReference type="Proteomes" id="UP000800040"/>
    </source>
</evidence>
<organism evidence="1 2">
    <name type="scientific">Decorospora gaudefroyi</name>
    <dbReference type="NCBI Taxonomy" id="184978"/>
    <lineage>
        <taxon>Eukaryota</taxon>
        <taxon>Fungi</taxon>
        <taxon>Dikarya</taxon>
        <taxon>Ascomycota</taxon>
        <taxon>Pezizomycotina</taxon>
        <taxon>Dothideomycetes</taxon>
        <taxon>Pleosporomycetidae</taxon>
        <taxon>Pleosporales</taxon>
        <taxon>Pleosporineae</taxon>
        <taxon>Pleosporaceae</taxon>
        <taxon>Decorospora</taxon>
    </lineage>
</organism>
<protein>
    <submittedName>
        <fullName evidence="1">Uncharacterized protein</fullName>
    </submittedName>
</protein>
<proteinExistence type="predicted"/>
<keyword evidence="2" id="KW-1185">Reference proteome</keyword>
<evidence type="ECO:0000313" key="1">
    <source>
        <dbReference type="EMBL" id="KAF1832885.1"/>
    </source>
</evidence>
<gene>
    <name evidence="1" type="ORF">BDW02DRAFT_553766</name>
</gene>
<accession>A0A6A5K5B8</accession>
<reference evidence="1" key="1">
    <citation type="submission" date="2020-01" db="EMBL/GenBank/DDBJ databases">
        <authorList>
            <consortium name="DOE Joint Genome Institute"/>
            <person name="Haridas S."/>
            <person name="Albert R."/>
            <person name="Binder M."/>
            <person name="Bloem J."/>
            <person name="Labutti K."/>
            <person name="Salamov A."/>
            <person name="Andreopoulos B."/>
            <person name="Baker S.E."/>
            <person name="Barry K."/>
            <person name="Bills G."/>
            <person name="Bluhm B.H."/>
            <person name="Cannon C."/>
            <person name="Castanera R."/>
            <person name="Culley D.E."/>
            <person name="Daum C."/>
            <person name="Ezra D."/>
            <person name="Gonzalez J.B."/>
            <person name="Henrissat B."/>
            <person name="Kuo A."/>
            <person name="Liang C."/>
            <person name="Lipzen A."/>
            <person name="Lutzoni F."/>
            <person name="Magnuson J."/>
            <person name="Mondo S."/>
            <person name="Nolan M."/>
            <person name="Ohm R."/>
            <person name="Pangilinan J."/>
            <person name="Park H.-J."/>
            <person name="Ramirez L."/>
            <person name="Alfaro M."/>
            <person name="Sun H."/>
            <person name="Tritt A."/>
            <person name="Yoshinaga Y."/>
            <person name="Zwiers L.-H."/>
            <person name="Turgeon B.G."/>
            <person name="Goodwin S.B."/>
            <person name="Spatafora J.W."/>
            <person name="Crous P.W."/>
            <person name="Grigoriev I.V."/>
        </authorList>
    </citation>
    <scope>NUCLEOTIDE SEQUENCE</scope>
    <source>
        <strain evidence="1">P77</strain>
    </source>
</reference>